<dbReference type="Proteomes" id="UP000009138">
    <property type="component" value="Unassembled WGS sequence"/>
</dbReference>
<organism evidence="1 2">
    <name type="scientific">Rhizopus delemar (strain RA 99-880 / ATCC MYA-4621 / FGSC 9543 / NRRL 43880)</name>
    <name type="common">Mucormycosis agent</name>
    <name type="synonym">Rhizopus arrhizus var. delemar</name>
    <dbReference type="NCBI Taxonomy" id="246409"/>
    <lineage>
        <taxon>Eukaryota</taxon>
        <taxon>Fungi</taxon>
        <taxon>Fungi incertae sedis</taxon>
        <taxon>Mucoromycota</taxon>
        <taxon>Mucoromycotina</taxon>
        <taxon>Mucoromycetes</taxon>
        <taxon>Mucorales</taxon>
        <taxon>Mucorineae</taxon>
        <taxon>Rhizopodaceae</taxon>
        <taxon>Rhizopus</taxon>
    </lineage>
</organism>
<dbReference type="PANTHER" id="PTHR21541:SF3">
    <property type="entry name" value="STRUCTURE-SPECIFIC ENDONUCLEASE SUBUNIT SLX4"/>
    <property type="match status" value="1"/>
</dbReference>
<dbReference type="RefSeq" id="XP_067519220.1">
    <property type="nucleotide sequence ID" value="XM_067663119.1"/>
</dbReference>
<protein>
    <submittedName>
        <fullName evidence="1">Uncharacterized protein</fullName>
    </submittedName>
</protein>
<keyword evidence="2" id="KW-1185">Reference proteome</keyword>
<dbReference type="GeneID" id="93615500"/>
<sequence>MLSLSKPRKSSPITSTASSLESKITEYACPICLNDLSKSHDDSLEFDDCIFCGKILSHMNLTRRQIHLNTCLDDIEIEPETPRNEPVFAGQRMPFLETLSICPICHESTSFDQRRLKQKVAHIKQCRKQCGLSVSQLLQKFRWIGWGHSFTTPSKPDNISNNNEQHIIQRNSDTNNYSRSSTSINSNNKIYHEYQAIDCPIHDDDFNNNVMISKMNHSLLSAQPSAKEDKLDEELQMALAISRSLQHDNSQKRRTLKRTDERDWNAANIWSVEESKMKAYEKLDLILFPEKETESVHQQEFNRSIGIIGPSRLKTIENHPKNISFWLLASNTELNWENSSIFTSDFIHQLKSK</sequence>
<dbReference type="OrthoDB" id="5576441at2759"/>
<name>I1C5U4_RHIO9</name>
<dbReference type="GO" id="GO:0000712">
    <property type="term" value="P:resolution of meiotic recombination intermediates"/>
    <property type="evidence" value="ECO:0007669"/>
    <property type="project" value="TreeGrafter"/>
</dbReference>
<dbReference type="GO" id="GO:0033557">
    <property type="term" value="C:Slx1-Slx4 complex"/>
    <property type="evidence" value="ECO:0007669"/>
    <property type="project" value="TreeGrafter"/>
</dbReference>
<dbReference type="InParanoid" id="I1C5U4"/>
<dbReference type="AlphaFoldDB" id="I1C5U4"/>
<reference evidence="1 2" key="1">
    <citation type="journal article" date="2009" name="PLoS Genet.">
        <title>Genomic analysis of the basal lineage fungus Rhizopus oryzae reveals a whole-genome duplication.</title>
        <authorList>
            <person name="Ma L.-J."/>
            <person name="Ibrahim A.S."/>
            <person name="Skory C."/>
            <person name="Grabherr M.G."/>
            <person name="Burger G."/>
            <person name="Butler M."/>
            <person name="Elias M."/>
            <person name="Idnurm A."/>
            <person name="Lang B.F."/>
            <person name="Sone T."/>
            <person name="Abe A."/>
            <person name="Calvo S.E."/>
            <person name="Corrochano L.M."/>
            <person name="Engels R."/>
            <person name="Fu J."/>
            <person name="Hansberg W."/>
            <person name="Kim J.-M."/>
            <person name="Kodira C.D."/>
            <person name="Koehrsen M.J."/>
            <person name="Liu B."/>
            <person name="Miranda-Saavedra D."/>
            <person name="O'Leary S."/>
            <person name="Ortiz-Castellanos L."/>
            <person name="Poulter R."/>
            <person name="Rodriguez-Romero J."/>
            <person name="Ruiz-Herrera J."/>
            <person name="Shen Y.-Q."/>
            <person name="Zeng Q."/>
            <person name="Galagan J."/>
            <person name="Birren B.W."/>
            <person name="Cuomo C.A."/>
            <person name="Wickes B.L."/>
        </authorList>
    </citation>
    <scope>NUCLEOTIDE SEQUENCE [LARGE SCALE GENOMIC DNA]</scope>
    <source>
        <strain evidence="2">RA 99-880 / ATCC MYA-4621 / FGSC 9543 / NRRL 43880</strain>
    </source>
</reference>
<gene>
    <name evidence="1" type="ORF">RO3G_08529</name>
</gene>
<dbReference type="OMA" id="PVCHEFD"/>
<evidence type="ECO:0000313" key="2">
    <source>
        <dbReference type="Proteomes" id="UP000009138"/>
    </source>
</evidence>
<dbReference type="PANTHER" id="PTHR21541">
    <property type="entry name" value="BTB POZ DOMAIN CONTAINING 12"/>
    <property type="match status" value="1"/>
</dbReference>
<dbReference type="eggNOG" id="ENOG502SFJY">
    <property type="taxonomic scope" value="Eukaryota"/>
</dbReference>
<proteinExistence type="predicted"/>
<dbReference type="EMBL" id="CH476737">
    <property type="protein sequence ID" value="EIE83824.1"/>
    <property type="molecule type" value="Genomic_DNA"/>
</dbReference>
<evidence type="ECO:0000313" key="1">
    <source>
        <dbReference type="EMBL" id="EIE83824.1"/>
    </source>
</evidence>
<dbReference type="VEuPathDB" id="FungiDB:RO3G_08529"/>
<dbReference type="STRING" id="246409.I1C5U4"/>
<accession>I1C5U4</accession>